<dbReference type="GO" id="GO:0046872">
    <property type="term" value="F:metal ion binding"/>
    <property type="evidence" value="ECO:0007669"/>
    <property type="project" value="UniProtKB-KW"/>
</dbReference>
<dbReference type="Proteomes" id="UP000531251">
    <property type="component" value="Unassembled WGS sequence"/>
</dbReference>
<dbReference type="PROSITE" id="PS51891">
    <property type="entry name" value="CENP_V_GFA"/>
    <property type="match status" value="1"/>
</dbReference>
<evidence type="ECO:0000313" key="7">
    <source>
        <dbReference type="Proteomes" id="UP000531251"/>
    </source>
</evidence>
<evidence type="ECO:0000256" key="1">
    <source>
        <dbReference type="ARBA" id="ARBA00005495"/>
    </source>
</evidence>
<evidence type="ECO:0000256" key="2">
    <source>
        <dbReference type="ARBA" id="ARBA00022723"/>
    </source>
</evidence>
<evidence type="ECO:0000256" key="3">
    <source>
        <dbReference type="ARBA" id="ARBA00022833"/>
    </source>
</evidence>
<dbReference type="RefSeq" id="WP_125972727.1">
    <property type="nucleotide sequence ID" value="NZ_BAAADY010000005.1"/>
</dbReference>
<comment type="similarity">
    <text evidence="1">Belongs to the Gfa family.</text>
</comment>
<reference evidence="6 7" key="1">
    <citation type="submission" date="2020-03" db="EMBL/GenBank/DDBJ databases">
        <title>Genomic Encyclopedia of Type Strains, Phase IV (KMG-IV): sequencing the most valuable type-strain genomes for metagenomic binning, comparative biology and taxonomic classification.</title>
        <authorList>
            <person name="Goeker M."/>
        </authorList>
    </citation>
    <scope>NUCLEOTIDE SEQUENCE [LARGE SCALE GENOMIC DNA]</scope>
    <source>
        <strain evidence="6 7">DSM 7225</strain>
    </source>
</reference>
<dbReference type="GO" id="GO:0016846">
    <property type="term" value="F:carbon-sulfur lyase activity"/>
    <property type="evidence" value="ECO:0007669"/>
    <property type="project" value="InterPro"/>
</dbReference>
<evidence type="ECO:0000256" key="4">
    <source>
        <dbReference type="ARBA" id="ARBA00023239"/>
    </source>
</evidence>
<dbReference type="Gene3D" id="3.90.1590.10">
    <property type="entry name" value="glutathione-dependent formaldehyde- activating enzyme (gfa)"/>
    <property type="match status" value="1"/>
</dbReference>
<evidence type="ECO:0000259" key="5">
    <source>
        <dbReference type="PROSITE" id="PS51891"/>
    </source>
</evidence>
<protein>
    <recommendedName>
        <fullName evidence="5">CENP-V/GFA domain-containing protein</fullName>
    </recommendedName>
</protein>
<dbReference type="AlphaFoldDB" id="A0A7X5XXF5"/>
<gene>
    <name evidence="6" type="ORF">GGR89_001090</name>
</gene>
<evidence type="ECO:0000313" key="6">
    <source>
        <dbReference type="EMBL" id="NJB96790.1"/>
    </source>
</evidence>
<comment type="caution">
    <text evidence="6">The sequence shown here is derived from an EMBL/GenBank/DDBJ whole genome shotgun (WGS) entry which is preliminary data.</text>
</comment>
<keyword evidence="4" id="KW-0456">Lyase</keyword>
<feature type="domain" description="CENP-V/GFA" evidence="5">
    <location>
        <begin position="9"/>
        <end position="128"/>
    </location>
</feature>
<dbReference type="SUPFAM" id="SSF51316">
    <property type="entry name" value="Mss4-like"/>
    <property type="match status" value="1"/>
</dbReference>
<keyword evidence="3" id="KW-0862">Zinc</keyword>
<name>A0A7X5XXF5_9SPHN</name>
<dbReference type="PANTHER" id="PTHR33337">
    <property type="entry name" value="GFA DOMAIN-CONTAINING PROTEIN"/>
    <property type="match status" value="1"/>
</dbReference>
<dbReference type="EMBL" id="JAATJB010000002">
    <property type="protein sequence ID" value="NJB96790.1"/>
    <property type="molecule type" value="Genomic_DNA"/>
</dbReference>
<dbReference type="InterPro" id="IPR011057">
    <property type="entry name" value="Mss4-like_sf"/>
</dbReference>
<dbReference type="PANTHER" id="PTHR33337:SF33">
    <property type="entry name" value="CENP-V_GFA DOMAIN-CONTAINING PROTEIN"/>
    <property type="match status" value="1"/>
</dbReference>
<dbReference type="Pfam" id="PF04828">
    <property type="entry name" value="GFA"/>
    <property type="match status" value="1"/>
</dbReference>
<organism evidence="6 7">
    <name type="scientific">Sphingomonas trueperi</name>
    <dbReference type="NCBI Taxonomy" id="53317"/>
    <lineage>
        <taxon>Bacteria</taxon>
        <taxon>Pseudomonadati</taxon>
        <taxon>Pseudomonadota</taxon>
        <taxon>Alphaproteobacteria</taxon>
        <taxon>Sphingomonadales</taxon>
        <taxon>Sphingomonadaceae</taxon>
        <taxon>Sphingomonas</taxon>
    </lineage>
</organism>
<dbReference type="InterPro" id="IPR006913">
    <property type="entry name" value="CENP-V/GFA"/>
</dbReference>
<keyword evidence="2" id="KW-0479">Metal-binding</keyword>
<sequence>MQESSAAWLEGGCACGEVRYRVAADPILVNNCYCTLCQRQTGSTSVVNLFIETEKLELLAGETSSHVVKAGSGGPHEIVRCAACGTALWSFYPRLGRLGAGVRVATLDEPARLRPDAAIFTADRMPWVTLPDGVPQFEAAYDPATVLPPDRLARMRALAERKRAAGL</sequence>
<proteinExistence type="inferred from homology"/>
<accession>A0A7X5XXF5</accession>
<keyword evidence="7" id="KW-1185">Reference proteome</keyword>